<dbReference type="PIRSF" id="PIRSF036761">
    <property type="entry name" value="GDH_Mll4104"/>
    <property type="match status" value="1"/>
</dbReference>
<dbReference type="Gene3D" id="3.40.50.720">
    <property type="entry name" value="NAD(P)-binding Rossmann-like Domain"/>
    <property type="match status" value="1"/>
</dbReference>
<feature type="region of interest" description="Disordered" evidence="2">
    <location>
        <begin position="1"/>
        <end position="26"/>
    </location>
</feature>
<dbReference type="Pfam" id="PF21078">
    <property type="entry name" value="GDH_HM3"/>
    <property type="match status" value="1"/>
</dbReference>
<dbReference type="Proteomes" id="UP000320948">
    <property type="component" value="Unassembled WGS sequence"/>
</dbReference>
<reference evidence="7 8" key="1">
    <citation type="journal article" date="2017" name="Nat. Commun.">
        <title>In situ click chemistry generation of cyclooxygenase-2 inhibitors.</title>
        <authorList>
            <person name="Bhardwaj A."/>
            <person name="Kaur J."/>
            <person name="Wuest M."/>
            <person name="Wuest F."/>
        </authorList>
    </citation>
    <scope>NUCLEOTIDE SEQUENCE [LARGE SCALE GENOMIC DNA]</scope>
    <source>
        <strain evidence="7">S2_018_000_R2_106</strain>
    </source>
</reference>
<evidence type="ECO:0000313" key="8">
    <source>
        <dbReference type="Proteomes" id="UP000320948"/>
    </source>
</evidence>
<evidence type="ECO:0000259" key="3">
    <source>
        <dbReference type="Pfam" id="PF05088"/>
    </source>
</evidence>
<dbReference type="InterPro" id="IPR049062">
    <property type="entry name" value="NAD_Glu_DH_ACT2"/>
</dbReference>
<dbReference type="InterPro" id="IPR048381">
    <property type="entry name" value="GDH_C"/>
</dbReference>
<dbReference type="InterPro" id="IPR046346">
    <property type="entry name" value="Aminoacid_DH-like_N_sf"/>
</dbReference>
<dbReference type="Pfam" id="PF21075">
    <property type="entry name" value="GDH_ACT1"/>
    <property type="match status" value="1"/>
</dbReference>
<feature type="domain" description="NAD-glutamate dehydrogenase ACT2" evidence="6">
    <location>
        <begin position="386"/>
        <end position="471"/>
    </location>
</feature>
<comment type="caution">
    <text evidence="7">The sequence shown here is derived from an EMBL/GenBank/DDBJ whole genome shotgun (WGS) entry which is preliminary data.</text>
</comment>
<organism evidence="7 8">
    <name type="scientific">Blastochloris viridis</name>
    <name type="common">Rhodopseudomonas viridis</name>
    <dbReference type="NCBI Taxonomy" id="1079"/>
    <lineage>
        <taxon>Bacteria</taxon>
        <taxon>Pseudomonadati</taxon>
        <taxon>Pseudomonadota</taxon>
        <taxon>Alphaproteobacteria</taxon>
        <taxon>Hyphomicrobiales</taxon>
        <taxon>Blastochloridaceae</taxon>
        <taxon>Blastochloris</taxon>
    </lineage>
</organism>
<evidence type="ECO:0000313" key="7">
    <source>
        <dbReference type="EMBL" id="TKW61961.1"/>
    </source>
</evidence>
<keyword evidence="1" id="KW-0560">Oxidoreductase</keyword>
<dbReference type="SUPFAM" id="SSF51735">
    <property type="entry name" value="NAD(P)-binding Rossmann-fold domains"/>
    <property type="match status" value="1"/>
</dbReference>
<dbReference type="GO" id="GO:0004069">
    <property type="term" value="F:L-aspartate:2-oxoglutarate aminotransferase activity"/>
    <property type="evidence" value="ECO:0007669"/>
    <property type="project" value="InterPro"/>
</dbReference>
<dbReference type="InterPro" id="IPR028971">
    <property type="entry name" value="NAD-GDH_cat"/>
</dbReference>
<evidence type="ECO:0000256" key="2">
    <source>
        <dbReference type="SAM" id="MobiDB-lite"/>
    </source>
</evidence>
<evidence type="ECO:0000256" key="1">
    <source>
        <dbReference type="ARBA" id="ARBA00023002"/>
    </source>
</evidence>
<dbReference type="Pfam" id="PF05088">
    <property type="entry name" value="Bac_GDH_CD"/>
    <property type="match status" value="1"/>
</dbReference>
<dbReference type="GO" id="GO:0006538">
    <property type="term" value="P:L-glutamate catabolic process"/>
    <property type="evidence" value="ECO:0007669"/>
    <property type="project" value="InterPro"/>
</dbReference>
<dbReference type="Pfam" id="PF21074">
    <property type="entry name" value="GDH_C"/>
    <property type="match status" value="1"/>
</dbReference>
<protein>
    <submittedName>
        <fullName evidence="7">NAD-glutamate dehydrogenase</fullName>
    </submittedName>
</protein>
<dbReference type="InterPro" id="IPR024727">
    <property type="entry name" value="NAD_Glu_DH_N_ACT1"/>
</dbReference>
<dbReference type="InterPro" id="IPR036291">
    <property type="entry name" value="NAD(P)-bd_dom_sf"/>
</dbReference>
<name>A0A6N4RAJ7_BLAVI</name>
<evidence type="ECO:0000259" key="6">
    <source>
        <dbReference type="Pfam" id="PF21076"/>
    </source>
</evidence>
<dbReference type="EMBL" id="VAFM01000001">
    <property type="protein sequence ID" value="TKW61961.1"/>
    <property type="molecule type" value="Genomic_DNA"/>
</dbReference>
<feature type="domain" description="NAD-glutamate dehydrogenase N-terminal ACT1" evidence="5">
    <location>
        <begin position="59"/>
        <end position="152"/>
    </location>
</feature>
<sequence length="1559" mass="172217">MATSTKKAATGRTPSKKTTETTETDDALSLRTLRRLLTGHGLARTLPDARDAVWPWLAQKVASRKSGEPFRVDVLNPAGSPHGWLLVVVDDQPFLTDTVSMAVRRHNPDLGGVWHPVLSVSRERGKLVSAEAGRATSRKALEAWILVQIRGLDPEGIDAMVTDVRQSLNLSRAAVRDFDAMRDKMDVLADGFGKGEEREFLRWVAQGHMILLGYRHYDYRSTKSGLAVKATPDSGMGILAETESAVREEKQVSEVGSLRLYVDGGENLVLSKTPELSRVHRGVSMDYVGVMERNAKGDVIGEHRFVGLYTSGAYTSAVSTIPLLRSKLANVIKSINWPKGSFNARTLQGVLDMWPRDELFLSDTDTLERLAIATVDVHERPDVAVLVRTSARETAATVIVFLPLARMHTRQRERVAQLLGEKFGHPVREFKVELGSGELARMVFRLPWFNQFTPDEAELTQAVRALVRGWDDDMQDAMVAKHGAHDGIVNWRTFGPLADVTYRSATHVNVAVDDACFVASTRDQEVRLEERDGLRLRLLKRGGRWTLAELMPLVDSCGLKALSEDTFQLGDVWVHDVQCAMPDMPLTDANRAALIAVVDACLRDILEEDSLNRLALGAAMGVREISVWRGWVAYMQQVDRRLDPRTVRQLVRARPDLARTLWELFAAEHEPGVADARRKRFAKPLEATMDQAILDMATAEEERVWRTAYGVVKAILRTNVWQPGREAANNGVGEAIAFKLDCAHVPGLPEPRPWREIAVYHPQVEGVHLRGGPVARGGLRHSNRASDYRTEILGLMTAQMRKNTIIVPVGAKGGFFVRRGVPVDAYKLYIRALLSITDTYDAKGNVVAPRGVVRHDNDDPYLVVAADKGTAKFSDTANGEAMAAAYWDGIKDGFWLGDAFASGGSKGYDHKEMGITARGAWVSVMHHLNTLDLLPKAERPVTIVGVGDMGGDVFGNGLLRDKHVQLLAAFNHMHIFLDPNPDPLKSFAERQRLFDAGLGWDGYDTKLISAGGGVFPRAAKRIDLSPAMQARLGVKASHMVPEDLIKAILRAQVDVLWNGGIGTYIKASDESHLAAADKANDDVRVDATTVRAKVIGEGGNLGITPRGRVELARHGVALNTDALDNSAGVDTSDHEVNVKILLQTALRNGSLDENGRVKLLRSLTDDIAVLVLRDNAQQNLAVTMDCAESETYHTELHGWQEKLVRDDIIDPIVDCLPTLKELKSRPDGRYTRPEMCALLAGTKAWLRAEILRDTELLTNPMLKPLLAWYFPRGLQTKFGPLIEKHPLAHHILATVLANLLVNRLGILSIPRLMGDFEASARDAARALGVAAMVSDLAGLWARLEHLDTTLPLKTTLAVSQRLKLVCGVLAAWVLRHGQPVDVNLWIGRLQKPVAEILEILPTALKGRPEMARWADEWQAMGVPKDMAGRLAQLSPLVVAPDVAMLSSELKKPLGDVLLTHLRVGEVLKMPGLIRKVRTMPVPDAWTRQAVQTMAQEVFSRQTALSRRLLGKNIALDAWVNDHADKLERYHTLVRDMMKTRDMSVAMLSVVIGRLRELES</sequence>
<proteinExistence type="predicted"/>
<dbReference type="InterPro" id="IPR049056">
    <property type="entry name" value="NAD_Glu_DH_HM3"/>
</dbReference>
<dbReference type="SUPFAM" id="SSF53223">
    <property type="entry name" value="Aminoacid dehydrogenase-like, N-terminal domain"/>
    <property type="match status" value="1"/>
</dbReference>
<dbReference type="InterPro" id="IPR007780">
    <property type="entry name" value="NAD_Glu_DH_bac"/>
</dbReference>
<dbReference type="PANTHER" id="PTHR43403">
    <property type="entry name" value="NAD-SPECIFIC GLUTAMATE DEHYDROGENASE"/>
    <property type="match status" value="1"/>
</dbReference>
<evidence type="ECO:0000259" key="4">
    <source>
        <dbReference type="Pfam" id="PF21074"/>
    </source>
</evidence>
<accession>A0A6N4RAJ7</accession>
<dbReference type="Pfam" id="PF21073">
    <property type="entry name" value="GDH_HM1"/>
    <property type="match status" value="1"/>
</dbReference>
<feature type="domain" description="NAD-glutamate dehydrogenase catalytic" evidence="3">
    <location>
        <begin position="690"/>
        <end position="1184"/>
    </location>
</feature>
<feature type="domain" description="NAD-specific glutamate dehydrogenase C-terminal" evidence="4">
    <location>
        <begin position="1231"/>
        <end position="1555"/>
    </location>
</feature>
<dbReference type="GO" id="GO:0004352">
    <property type="term" value="F:glutamate dehydrogenase (NAD+) activity"/>
    <property type="evidence" value="ECO:0007669"/>
    <property type="project" value="InterPro"/>
</dbReference>
<dbReference type="Pfam" id="PF21076">
    <property type="entry name" value="GDH_ACT2"/>
    <property type="match status" value="1"/>
</dbReference>
<gene>
    <name evidence="7" type="ORF">DI628_04890</name>
</gene>
<dbReference type="InterPro" id="IPR049059">
    <property type="entry name" value="NAD_Glu_DH_HM1"/>
</dbReference>
<dbReference type="PANTHER" id="PTHR43403:SF1">
    <property type="entry name" value="NAD-SPECIFIC GLUTAMATE DEHYDROGENASE"/>
    <property type="match status" value="1"/>
</dbReference>
<evidence type="ECO:0000259" key="5">
    <source>
        <dbReference type="Pfam" id="PF21075"/>
    </source>
</evidence>